<protein>
    <submittedName>
        <fullName evidence="1">Uncharacterized protein</fullName>
    </submittedName>
</protein>
<keyword evidence="2" id="KW-1185">Reference proteome</keyword>
<evidence type="ECO:0000313" key="2">
    <source>
        <dbReference type="Proteomes" id="UP000296049"/>
    </source>
</evidence>
<dbReference type="Proteomes" id="UP000296049">
    <property type="component" value="Unassembled WGS sequence"/>
</dbReference>
<dbReference type="AlphaFoldDB" id="R0L7W5"/>
<sequence>MLYKQPSVRVFQKQPPNLLCRPLLKGNLNEKAQRCPHQEADLGRQFFCSKSDEDTSLAGQLNEKIPFPSRNRKIKQLEEFPLLIWKCLLAVEDGGINSVVPVDSKALTLHKLQTPKFEYQRRNKVKLKILCFLKPESRRAPAPAAGPLRVDTFRRPPVTLRSLQKSNPFPVLIVLCPAGFSCSLKNTPFNVGATFCLKFLWQVSTGTAVPLALFPFDCFALLLEHFSKQGPCDHAPQARSSTD</sequence>
<proteinExistence type="predicted"/>
<reference evidence="2" key="1">
    <citation type="journal article" date="2013" name="Nat. Genet.">
        <title>The duck genome and transcriptome provide insight into an avian influenza virus reservoir species.</title>
        <authorList>
            <person name="Huang Y."/>
            <person name="Li Y."/>
            <person name="Burt D.W."/>
            <person name="Chen H."/>
            <person name="Zhang Y."/>
            <person name="Qian W."/>
            <person name="Kim H."/>
            <person name="Gan S."/>
            <person name="Zhao Y."/>
            <person name="Li J."/>
            <person name="Yi K."/>
            <person name="Feng H."/>
            <person name="Zhu P."/>
            <person name="Li B."/>
            <person name="Liu Q."/>
            <person name="Fairley S."/>
            <person name="Magor K.E."/>
            <person name="Du Z."/>
            <person name="Hu X."/>
            <person name="Goodman L."/>
            <person name="Tafer H."/>
            <person name="Vignal A."/>
            <person name="Lee T."/>
            <person name="Kim K.W."/>
            <person name="Sheng Z."/>
            <person name="An Y."/>
            <person name="Searle S."/>
            <person name="Herrero J."/>
            <person name="Groenen M.A."/>
            <person name="Crooijmans R.P."/>
            <person name="Faraut T."/>
            <person name="Cai Q."/>
            <person name="Webster R.G."/>
            <person name="Aldridge J.R."/>
            <person name="Warren W.C."/>
            <person name="Bartschat S."/>
            <person name="Kehr S."/>
            <person name="Marz M."/>
            <person name="Stadler P.F."/>
            <person name="Smith J."/>
            <person name="Kraus R.H."/>
            <person name="Zhao Y."/>
            <person name="Ren L."/>
            <person name="Fei J."/>
            <person name="Morisson M."/>
            <person name="Kaiser P."/>
            <person name="Griffin D.K."/>
            <person name="Rao M."/>
            <person name="Pitel F."/>
            <person name="Wang J."/>
            <person name="Li N."/>
        </authorList>
    </citation>
    <scope>NUCLEOTIDE SEQUENCE [LARGE SCALE GENOMIC DNA]</scope>
</reference>
<dbReference type="EMBL" id="KB744020">
    <property type="protein sequence ID" value="EOA96362.1"/>
    <property type="molecule type" value="Genomic_DNA"/>
</dbReference>
<accession>R0L7W5</accession>
<organism evidence="1 2">
    <name type="scientific">Anas platyrhynchos</name>
    <name type="common">Mallard</name>
    <name type="synonym">Anas boschas</name>
    <dbReference type="NCBI Taxonomy" id="8839"/>
    <lineage>
        <taxon>Eukaryota</taxon>
        <taxon>Metazoa</taxon>
        <taxon>Chordata</taxon>
        <taxon>Craniata</taxon>
        <taxon>Vertebrata</taxon>
        <taxon>Euteleostomi</taxon>
        <taxon>Archelosauria</taxon>
        <taxon>Archosauria</taxon>
        <taxon>Dinosauria</taxon>
        <taxon>Saurischia</taxon>
        <taxon>Theropoda</taxon>
        <taxon>Coelurosauria</taxon>
        <taxon>Aves</taxon>
        <taxon>Neognathae</taxon>
        <taxon>Galloanserae</taxon>
        <taxon>Anseriformes</taxon>
        <taxon>Anatidae</taxon>
        <taxon>Anatinae</taxon>
        <taxon>Anas</taxon>
    </lineage>
</organism>
<name>R0L7W5_ANAPL</name>
<evidence type="ECO:0000313" key="1">
    <source>
        <dbReference type="EMBL" id="EOA96362.1"/>
    </source>
</evidence>
<gene>
    <name evidence="1" type="ORF">Anapl_07492</name>
</gene>